<reference evidence="1" key="1">
    <citation type="submission" date="2013-11" db="EMBL/GenBank/DDBJ databases">
        <title>The Genome Sequence of Phytophthora parasitica CJ02B3.</title>
        <authorList>
            <consortium name="The Broad Institute Genomics Platform"/>
            <person name="Russ C."/>
            <person name="Tyler B."/>
            <person name="Panabieres F."/>
            <person name="Shan W."/>
            <person name="Tripathy S."/>
            <person name="Grunwald N."/>
            <person name="Machado M."/>
            <person name="Johnson C.S."/>
            <person name="Arredondo F."/>
            <person name="Hong C."/>
            <person name="Coffey M."/>
            <person name="Young S.K."/>
            <person name="Zeng Q."/>
            <person name="Gargeya S."/>
            <person name="Fitzgerald M."/>
            <person name="Abouelleil A."/>
            <person name="Alvarado L."/>
            <person name="Chapman S.B."/>
            <person name="Gainer-Dewar J."/>
            <person name="Goldberg J."/>
            <person name="Griggs A."/>
            <person name="Gujja S."/>
            <person name="Hansen M."/>
            <person name="Howarth C."/>
            <person name="Imamovic A."/>
            <person name="Ireland A."/>
            <person name="Larimer J."/>
            <person name="McCowan C."/>
            <person name="Murphy C."/>
            <person name="Pearson M."/>
            <person name="Poon T.W."/>
            <person name="Priest M."/>
            <person name="Roberts A."/>
            <person name="Saif S."/>
            <person name="Shea T."/>
            <person name="Sykes S."/>
            <person name="Wortman J."/>
            <person name="Nusbaum C."/>
            <person name="Birren B."/>
        </authorList>
    </citation>
    <scope>NUCLEOTIDE SEQUENCE [LARGE SCALE GENOMIC DNA]</scope>
    <source>
        <strain evidence="1">CJ02B3</strain>
    </source>
</reference>
<proteinExistence type="predicted"/>
<dbReference type="EMBL" id="KI688784">
    <property type="protein sequence ID" value="ETK75637.1"/>
    <property type="molecule type" value="Genomic_DNA"/>
</dbReference>
<name>W2FY00_PHYNI</name>
<evidence type="ECO:0000313" key="1">
    <source>
        <dbReference type="EMBL" id="ETK75637.1"/>
    </source>
</evidence>
<organism evidence="1">
    <name type="scientific">Phytophthora nicotianae</name>
    <name type="common">Potato buckeye rot agent</name>
    <name type="synonym">Phytophthora parasitica</name>
    <dbReference type="NCBI Taxonomy" id="4792"/>
    <lineage>
        <taxon>Eukaryota</taxon>
        <taxon>Sar</taxon>
        <taxon>Stramenopiles</taxon>
        <taxon>Oomycota</taxon>
        <taxon>Peronosporomycetes</taxon>
        <taxon>Peronosporales</taxon>
        <taxon>Peronosporaceae</taxon>
        <taxon>Phytophthora</taxon>
    </lineage>
</organism>
<protein>
    <submittedName>
        <fullName evidence="1">Uncharacterized protein</fullName>
    </submittedName>
</protein>
<dbReference type="Proteomes" id="UP000053236">
    <property type="component" value="Unassembled WGS sequence"/>
</dbReference>
<dbReference type="AlphaFoldDB" id="W2FY00"/>
<sequence length="68" mass="7896">MCGYDHFAVTTAKTTASTTLVCVRLAQSFWKNKRKSESDTKPTVRQDFVRRIAVERAITARFRWGLRM</sequence>
<gene>
    <name evidence="1" type="ORF">L915_17790</name>
</gene>
<accession>W2FY00</accession>